<dbReference type="EMBL" id="BORT01000011">
    <property type="protein sequence ID" value="GIO48003.1"/>
    <property type="molecule type" value="Genomic_DNA"/>
</dbReference>
<organism evidence="2 3">
    <name type="scientific">Paenibacillus azoreducens</name>
    <dbReference type="NCBI Taxonomy" id="116718"/>
    <lineage>
        <taxon>Bacteria</taxon>
        <taxon>Bacillati</taxon>
        <taxon>Bacillota</taxon>
        <taxon>Bacilli</taxon>
        <taxon>Bacillales</taxon>
        <taxon>Paenibacillaceae</taxon>
        <taxon>Paenibacillus</taxon>
    </lineage>
</organism>
<evidence type="ECO:0000313" key="3">
    <source>
        <dbReference type="Proteomes" id="UP000682811"/>
    </source>
</evidence>
<name>A0A919YEW8_9BACL</name>
<evidence type="ECO:0000256" key="1">
    <source>
        <dbReference type="SAM" id="MobiDB-lite"/>
    </source>
</evidence>
<feature type="region of interest" description="Disordered" evidence="1">
    <location>
        <begin position="88"/>
        <end position="222"/>
    </location>
</feature>
<keyword evidence="3" id="KW-1185">Reference proteome</keyword>
<feature type="compositionally biased region" description="Acidic residues" evidence="1">
    <location>
        <begin position="195"/>
        <end position="204"/>
    </location>
</feature>
<dbReference type="AlphaFoldDB" id="A0A919YEW8"/>
<gene>
    <name evidence="2" type="ORF">J34TS1_27680</name>
</gene>
<protein>
    <submittedName>
        <fullName evidence="2">Uncharacterized protein</fullName>
    </submittedName>
</protein>
<comment type="caution">
    <text evidence="2">The sequence shown here is derived from an EMBL/GenBank/DDBJ whole genome shotgun (WGS) entry which is preliminary data.</text>
</comment>
<dbReference type="Proteomes" id="UP000682811">
    <property type="component" value="Unassembled WGS sequence"/>
</dbReference>
<evidence type="ECO:0000313" key="2">
    <source>
        <dbReference type="EMBL" id="GIO48003.1"/>
    </source>
</evidence>
<proteinExistence type="predicted"/>
<reference evidence="2 3" key="1">
    <citation type="submission" date="2021-03" db="EMBL/GenBank/DDBJ databases">
        <title>Antimicrobial resistance genes in bacteria isolated from Japanese honey, and their potential for conferring macrolide and lincosamide resistance in the American foulbrood pathogen Paenibacillus larvae.</title>
        <authorList>
            <person name="Okamoto M."/>
            <person name="Kumagai M."/>
            <person name="Kanamori H."/>
            <person name="Takamatsu D."/>
        </authorList>
    </citation>
    <scope>NUCLEOTIDE SEQUENCE [LARGE SCALE GENOMIC DNA]</scope>
    <source>
        <strain evidence="2 3">J34TS1</strain>
    </source>
</reference>
<accession>A0A919YEW8</accession>
<sequence length="289" mass="31837">MIDMGQNFVKLTGELAKGIKIGESTIEVKLVFPLKASLPHLVFLSNNQGEEINVYLGDPQMSFNFEEEDMYKPYTGGRQVTADASGVVTSVQKPDEQKDENQTELSIDGTVPSANVGGDDDVQGGEQPEEHSEDKQSEDDELDDFEREIMGDGGNEQDSSGSDLPEWMQETDDVDDSSGSGEMDFENEGNSADPQENDQDEEQQEAGSADTTSTGAVNPKELESFILQQQPTFEDIPYDFPELLRQRKEEGKTWMDISKEMGVPSTQISSKYSVYKKRVAKMMQGGGAA</sequence>
<feature type="compositionally biased region" description="Acidic residues" evidence="1">
    <location>
        <begin position="136"/>
        <end position="146"/>
    </location>
</feature>